<keyword evidence="2" id="KW-0547">Nucleotide-binding</keyword>
<sequence length="214" mass="22499">MSALSVQGLAFTYTSGGDELFDGLSHEFAPGKITAVTGPSGRGKSTLLYVLGLMLTPSRGEVRIQGEAVSSAPDAARSGIRAAMLGFVFQDAALDPSRSVLDSVMEPSLYAGRTRRDSLERARQLLDELGVGARADHRPGQISGGQAQRVAVARALMNNPAVILADEPTGNLDPSNAEGVIDILSKAAGSQQRTVVIATHDPYVIRRSDEVLSL</sequence>
<dbReference type="GO" id="GO:0005886">
    <property type="term" value="C:plasma membrane"/>
    <property type="evidence" value="ECO:0007669"/>
    <property type="project" value="TreeGrafter"/>
</dbReference>
<dbReference type="GO" id="GO:0016887">
    <property type="term" value="F:ATP hydrolysis activity"/>
    <property type="evidence" value="ECO:0007669"/>
    <property type="project" value="InterPro"/>
</dbReference>
<keyword evidence="3 5" id="KW-0067">ATP-binding</keyword>
<protein>
    <submittedName>
        <fullName evidence="5">ABC transporter ATP-binding protein</fullName>
    </submittedName>
</protein>
<dbReference type="EMBL" id="QQXL01000001">
    <property type="protein sequence ID" value="RKW71560.1"/>
    <property type="molecule type" value="Genomic_DNA"/>
</dbReference>
<evidence type="ECO:0000313" key="5">
    <source>
        <dbReference type="EMBL" id="RKW71560.1"/>
    </source>
</evidence>
<dbReference type="Proteomes" id="UP000273119">
    <property type="component" value="Unassembled WGS sequence"/>
</dbReference>
<dbReference type="AlphaFoldDB" id="A0A496PLZ7"/>
<evidence type="ECO:0000313" key="6">
    <source>
        <dbReference type="Proteomes" id="UP000273119"/>
    </source>
</evidence>
<dbReference type="PROSITE" id="PS00211">
    <property type="entry name" value="ABC_TRANSPORTER_1"/>
    <property type="match status" value="1"/>
</dbReference>
<dbReference type="PANTHER" id="PTHR24220">
    <property type="entry name" value="IMPORT ATP-BINDING PROTEIN"/>
    <property type="match status" value="1"/>
</dbReference>
<evidence type="ECO:0000256" key="3">
    <source>
        <dbReference type="ARBA" id="ARBA00022840"/>
    </source>
</evidence>
<dbReference type="GO" id="GO:0005524">
    <property type="term" value="F:ATP binding"/>
    <property type="evidence" value="ECO:0007669"/>
    <property type="project" value="UniProtKB-KW"/>
</dbReference>
<dbReference type="PANTHER" id="PTHR24220:SF86">
    <property type="entry name" value="ABC TRANSPORTER ABCH.1"/>
    <property type="match status" value="1"/>
</dbReference>
<name>A0A496PLZ7_9MICC</name>
<evidence type="ECO:0000256" key="2">
    <source>
        <dbReference type="ARBA" id="ARBA00022741"/>
    </source>
</evidence>
<dbReference type="GO" id="GO:0022857">
    <property type="term" value="F:transmembrane transporter activity"/>
    <property type="evidence" value="ECO:0007669"/>
    <property type="project" value="TreeGrafter"/>
</dbReference>
<dbReference type="RefSeq" id="WP_121483823.1">
    <property type="nucleotide sequence ID" value="NZ_QQXL01000001.1"/>
</dbReference>
<dbReference type="Gene3D" id="3.40.50.300">
    <property type="entry name" value="P-loop containing nucleotide triphosphate hydrolases"/>
    <property type="match status" value="1"/>
</dbReference>
<dbReference type="InterPro" id="IPR017871">
    <property type="entry name" value="ABC_transporter-like_CS"/>
</dbReference>
<dbReference type="InterPro" id="IPR003593">
    <property type="entry name" value="AAA+_ATPase"/>
</dbReference>
<keyword evidence="1" id="KW-0813">Transport</keyword>
<dbReference type="SUPFAM" id="SSF52540">
    <property type="entry name" value="P-loop containing nucleoside triphosphate hydrolases"/>
    <property type="match status" value="1"/>
</dbReference>
<comment type="caution">
    <text evidence="5">The sequence shown here is derived from an EMBL/GenBank/DDBJ whole genome shotgun (WGS) entry which is preliminary data.</text>
</comment>
<dbReference type="InterPro" id="IPR015854">
    <property type="entry name" value="ABC_transpr_LolD-like"/>
</dbReference>
<evidence type="ECO:0000259" key="4">
    <source>
        <dbReference type="PROSITE" id="PS50893"/>
    </source>
</evidence>
<dbReference type="SMART" id="SM00382">
    <property type="entry name" value="AAA"/>
    <property type="match status" value="1"/>
</dbReference>
<dbReference type="InterPro" id="IPR017911">
    <property type="entry name" value="MacB-like_ATP-bd"/>
</dbReference>
<accession>A0A496PLZ7</accession>
<dbReference type="CDD" id="cd03255">
    <property type="entry name" value="ABC_MJ0796_LolCDE_FtsE"/>
    <property type="match status" value="1"/>
</dbReference>
<gene>
    <name evidence="5" type="ORF">DWQ67_01565</name>
</gene>
<dbReference type="InterPro" id="IPR027417">
    <property type="entry name" value="P-loop_NTPase"/>
</dbReference>
<reference evidence="5 6" key="1">
    <citation type="submission" date="2018-07" db="EMBL/GenBank/DDBJ databases">
        <title>Arthrobacter sp. nov., isolated from raw cow's milk with high bacterial count.</title>
        <authorList>
            <person name="Hahne J."/>
            <person name="Isele D."/>
            <person name="Lipski A."/>
        </authorList>
    </citation>
    <scope>NUCLEOTIDE SEQUENCE [LARGE SCALE GENOMIC DNA]</scope>
    <source>
        <strain evidence="5 6">JZ R-183</strain>
    </source>
</reference>
<keyword evidence="6" id="KW-1185">Reference proteome</keyword>
<dbReference type="InterPro" id="IPR003439">
    <property type="entry name" value="ABC_transporter-like_ATP-bd"/>
</dbReference>
<dbReference type="PROSITE" id="PS50893">
    <property type="entry name" value="ABC_TRANSPORTER_2"/>
    <property type="match status" value="1"/>
</dbReference>
<organism evidence="5 6">
    <name type="scientific">Galactobacter caseinivorans</name>
    <dbReference type="NCBI Taxonomy" id="2676123"/>
    <lineage>
        <taxon>Bacteria</taxon>
        <taxon>Bacillati</taxon>
        <taxon>Actinomycetota</taxon>
        <taxon>Actinomycetes</taxon>
        <taxon>Micrococcales</taxon>
        <taxon>Micrococcaceae</taxon>
        <taxon>Galactobacter</taxon>
    </lineage>
</organism>
<dbReference type="Pfam" id="PF00005">
    <property type="entry name" value="ABC_tran"/>
    <property type="match status" value="1"/>
</dbReference>
<feature type="domain" description="ABC transporter" evidence="4">
    <location>
        <begin position="4"/>
        <end position="214"/>
    </location>
</feature>
<evidence type="ECO:0000256" key="1">
    <source>
        <dbReference type="ARBA" id="ARBA00022448"/>
    </source>
</evidence>
<proteinExistence type="predicted"/>